<keyword evidence="3" id="KW-1185">Reference proteome</keyword>
<organism evidence="2 3">
    <name type="scientific">Rhodopseudomonas pseudopalustris</name>
    <dbReference type="NCBI Taxonomy" id="1513892"/>
    <lineage>
        <taxon>Bacteria</taxon>
        <taxon>Pseudomonadati</taxon>
        <taxon>Pseudomonadota</taxon>
        <taxon>Alphaproteobacteria</taxon>
        <taxon>Hyphomicrobiales</taxon>
        <taxon>Nitrobacteraceae</taxon>
        <taxon>Rhodopseudomonas</taxon>
    </lineage>
</organism>
<feature type="domain" description="DUF427" evidence="1">
    <location>
        <begin position="19"/>
        <end position="111"/>
    </location>
</feature>
<proteinExistence type="predicted"/>
<evidence type="ECO:0000259" key="1">
    <source>
        <dbReference type="Pfam" id="PF04248"/>
    </source>
</evidence>
<dbReference type="Gene3D" id="2.170.150.40">
    <property type="entry name" value="Domain of unknown function (DUF427)"/>
    <property type="match status" value="1"/>
</dbReference>
<accession>A0A1H8RPA2</accession>
<sequence>MKIPGPDHPITITRNPKRVRVTLGELVIADTTHAMTLKEASYPPVHYIPRADANMALFAATDRSTHCPYKGDASYFSIDANGRTLVNAIWSYEAPFPAMAEIAGFLAFYPDKVKIEELPA</sequence>
<dbReference type="InterPro" id="IPR007361">
    <property type="entry name" value="DUF427"/>
</dbReference>
<gene>
    <name evidence="2" type="ORF">SAMN05444123_10428</name>
</gene>
<name>A0A1H8RPA2_9BRAD</name>
<dbReference type="RefSeq" id="WP_011502174.1">
    <property type="nucleotide sequence ID" value="NZ_FODT01000004.1"/>
</dbReference>
<dbReference type="EMBL" id="FODT01000004">
    <property type="protein sequence ID" value="SEO67783.1"/>
    <property type="molecule type" value="Genomic_DNA"/>
</dbReference>
<dbReference type="AlphaFoldDB" id="A0A1H8RPA2"/>
<protein>
    <submittedName>
        <fullName evidence="2">Uncharacterized conserved protein, DUF427 family</fullName>
    </submittedName>
</protein>
<reference evidence="3" key="1">
    <citation type="submission" date="2016-10" db="EMBL/GenBank/DDBJ databases">
        <authorList>
            <person name="Varghese N."/>
            <person name="Submissions S."/>
        </authorList>
    </citation>
    <scope>NUCLEOTIDE SEQUENCE [LARGE SCALE GENOMIC DNA]</scope>
    <source>
        <strain evidence="3">DSM 123</strain>
    </source>
</reference>
<evidence type="ECO:0000313" key="2">
    <source>
        <dbReference type="EMBL" id="SEO67783.1"/>
    </source>
</evidence>
<evidence type="ECO:0000313" key="3">
    <source>
        <dbReference type="Proteomes" id="UP000199615"/>
    </source>
</evidence>
<dbReference type="PANTHER" id="PTHR34310">
    <property type="entry name" value="DUF427 DOMAIN PROTEIN (AFU_ORTHOLOGUE AFUA_3G02220)"/>
    <property type="match status" value="1"/>
</dbReference>
<dbReference type="InterPro" id="IPR038694">
    <property type="entry name" value="DUF427_sf"/>
</dbReference>
<dbReference type="OrthoDB" id="9815163at2"/>
<dbReference type="Proteomes" id="UP000199615">
    <property type="component" value="Unassembled WGS sequence"/>
</dbReference>
<dbReference type="PANTHER" id="PTHR34310:SF9">
    <property type="entry name" value="BLR5716 PROTEIN"/>
    <property type="match status" value="1"/>
</dbReference>
<dbReference type="Pfam" id="PF04248">
    <property type="entry name" value="NTP_transf_9"/>
    <property type="match status" value="1"/>
</dbReference>